<dbReference type="RefSeq" id="WP_125665424.1">
    <property type="nucleotide sequence ID" value="NZ_AP019308.1"/>
</dbReference>
<accession>A0A3G9J137</accession>
<evidence type="ECO:0000313" key="1">
    <source>
        <dbReference type="EMBL" id="BBH24907.1"/>
    </source>
</evidence>
<reference evidence="1 2" key="1">
    <citation type="submission" date="2018-11" db="EMBL/GenBank/DDBJ databases">
        <title>Complete genome sequence of Paenibacillus baekrokdamisoli strain KCTC 33723.</title>
        <authorList>
            <person name="Kang S.W."/>
            <person name="Lee K.C."/>
            <person name="Kim K.K."/>
            <person name="Kim J.S."/>
            <person name="Kim D.S."/>
            <person name="Ko S.H."/>
            <person name="Yang S.H."/>
            <person name="Lee J.S."/>
        </authorList>
    </citation>
    <scope>NUCLEOTIDE SEQUENCE [LARGE SCALE GENOMIC DNA]</scope>
    <source>
        <strain evidence="1 2">KCTC 33723</strain>
    </source>
</reference>
<protein>
    <submittedName>
        <fullName evidence="1">Uncharacterized protein</fullName>
    </submittedName>
</protein>
<evidence type="ECO:0000313" key="2">
    <source>
        <dbReference type="Proteomes" id="UP000275368"/>
    </source>
</evidence>
<name>A0A3G9J137_9BACL</name>
<sequence length="276" mass="30720">MSESILIINAIVAVTFLVLSLFAGHVAGSLAYSKTIKHLRRAARFNFTLLAGIGVLAITKLALIVYRYFYGMPSLGDSLLLFIPLIALPAIAIAVFSVPRLIEIIRMRTTNAYEPANRTKRRSASEVELVVPIQTLTIGALLYALPSLYRLPISFRSELIIAGILIVLLTATLIWRQSVRRRRIHRDNGTSIFHVVRRIGVYVTACFLVTISITQTVSSVELNNQVSASYVQGDLMINTAKAVHEHVEYKWINKTLLPMYEGVTLALKAYKDVGHQ</sequence>
<dbReference type="AlphaFoldDB" id="A0A3G9J137"/>
<dbReference type="KEGG" id="pbk:Back11_62520"/>
<organism evidence="1 2">
    <name type="scientific">Paenibacillus baekrokdamisoli</name>
    <dbReference type="NCBI Taxonomy" id="1712516"/>
    <lineage>
        <taxon>Bacteria</taxon>
        <taxon>Bacillati</taxon>
        <taxon>Bacillota</taxon>
        <taxon>Bacilli</taxon>
        <taxon>Bacillales</taxon>
        <taxon>Paenibacillaceae</taxon>
        <taxon>Paenibacillus</taxon>
    </lineage>
</organism>
<proteinExistence type="predicted"/>
<keyword evidence="2" id="KW-1185">Reference proteome</keyword>
<dbReference type="OrthoDB" id="2586997at2"/>
<gene>
    <name evidence="1" type="ORF">Back11_62520</name>
</gene>
<dbReference type="EMBL" id="AP019308">
    <property type="protein sequence ID" value="BBH24907.1"/>
    <property type="molecule type" value="Genomic_DNA"/>
</dbReference>
<dbReference type="Proteomes" id="UP000275368">
    <property type="component" value="Chromosome"/>
</dbReference>